<dbReference type="STRING" id="1884261.A0A5C3Q8X9"/>
<organism evidence="2 3">
    <name type="scientific">Pterulicium gracile</name>
    <dbReference type="NCBI Taxonomy" id="1884261"/>
    <lineage>
        <taxon>Eukaryota</taxon>
        <taxon>Fungi</taxon>
        <taxon>Dikarya</taxon>
        <taxon>Basidiomycota</taxon>
        <taxon>Agaricomycotina</taxon>
        <taxon>Agaricomycetes</taxon>
        <taxon>Agaricomycetidae</taxon>
        <taxon>Agaricales</taxon>
        <taxon>Pleurotineae</taxon>
        <taxon>Pterulaceae</taxon>
        <taxon>Pterulicium</taxon>
    </lineage>
</organism>
<evidence type="ECO:0000313" key="3">
    <source>
        <dbReference type="Proteomes" id="UP000305067"/>
    </source>
</evidence>
<dbReference type="PANTHER" id="PTHR37471:SF1">
    <property type="entry name" value="AB HYDROLASE-1 DOMAIN-CONTAINING PROTEIN"/>
    <property type="match status" value="1"/>
</dbReference>
<reference evidence="2 3" key="1">
    <citation type="journal article" date="2019" name="Nat. Ecol. Evol.">
        <title>Megaphylogeny resolves global patterns of mushroom evolution.</title>
        <authorList>
            <person name="Varga T."/>
            <person name="Krizsan K."/>
            <person name="Foldi C."/>
            <person name="Dima B."/>
            <person name="Sanchez-Garcia M."/>
            <person name="Sanchez-Ramirez S."/>
            <person name="Szollosi G.J."/>
            <person name="Szarkandi J.G."/>
            <person name="Papp V."/>
            <person name="Albert L."/>
            <person name="Andreopoulos W."/>
            <person name="Angelini C."/>
            <person name="Antonin V."/>
            <person name="Barry K.W."/>
            <person name="Bougher N.L."/>
            <person name="Buchanan P."/>
            <person name="Buyck B."/>
            <person name="Bense V."/>
            <person name="Catcheside P."/>
            <person name="Chovatia M."/>
            <person name="Cooper J."/>
            <person name="Damon W."/>
            <person name="Desjardin D."/>
            <person name="Finy P."/>
            <person name="Geml J."/>
            <person name="Haridas S."/>
            <person name="Hughes K."/>
            <person name="Justo A."/>
            <person name="Karasinski D."/>
            <person name="Kautmanova I."/>
            <person name="Kiss B."/>
            <person name="Kocsube S."/>
            <person name="Kotiranta H."/>
            <person name="LaButti K.M."/>
            <person name="Lechner B.E."/>
            <person name="Liimatainen K."/>
            <person name="Lipzen A."/>
            <person name="Lukacs Z."/>
            <person name="Mihaltcheva S."/>
            <person name="Morgado L.N."/>
            <person name="Niskanen T."/>
            <person name="Noordeloos M.E."/>
            <person name="Ohm R.A."/>
            <person name="Ortiz-Santana B."/>
            <person name="Ovrebo C."/>
            <person name="Racz N."/>
            <person name="Riley R."/>
            <person name="Savchenko A."/>
            <person name="Shiryaev A."/>
            <person name="Soop K."/>
            <person name="Spirin V."/>
            <person name="Szebenyi C."/>
            <person name="Tomsovsky M."/>
            <person name="Tulloss R.E."/>
            <person name="Uehling J."/>
            <person name="Grigoriev I.V."/>
            <person name="Vagvolgyi C."/>
            <person name="Papp T."/>
            <person name="Martin F.M."/>
            <person name="Miettinen O."/>
            <person name="Hibbett D.S."/>
            <person name="Nagy L.G."/>
        </authorList>
    </citation>
    <scope>NUCLEOTIDE SEQUENCE [LARGE SCALE GENOMIC DNA]</scope>
    <source>
        <strain evidence="2 3">CBS 309.79</strain>
    </source>
</reference>
<dbReference type="Gene3D" id="3.40.50.1820">
    <property type="entry name" value="alpha/beta hydrolase"/>
    <property type="match status" value="1"/>
</dbReference>
<dbReference type="PANTHER" id="PTHR37471">
    <property type="entry name" value="UNNAMED PRODUCT"/>
    <property type="match status" value="1"/>
</dbReference>
<feature type="domain" description="AB hydrolase-1" evidence="1">
    <location>
        <begin position="188"/>
        <end position="406"/>
    </location>
</feature>
<name>A0A5C3Q8X9_9AGAR</name>
<dbReference type="SUPFAM" id="SSF53474">
    <property type="entry name" value="alpha/beta-Hydrolases"/>
    <property type="match status" value="1"/>
</dbReference>
<dbReference type="InterPro" id="IPR029058">
    <property type="entry name" value="AB_hydrolase_fold"/>
</dbReference>
<dbReference type="InterPro" id="IPR000073">
    <property type="entry name" value="AB_hydrolase_1"/>
</dbReference>
<sequence length="427" mass="49187">MFWTFYLVRSYGLQKAALHPEIPDRASRRELLHRCATEVPSGDVYRGWFSSGTISRAGVKEWLLWGFFSCPPHEALGEWAEELDEYVDYLEETLGLKYEEEDVVSTSMRITLDPVMTLHRPLVWYLIVFFVDAWTSSSLRYTGFRPHNTMGWFSAFPPRPLTFFGRPTPVQDASYWYKPHTSTTKLPIVFIHGIGIGLWPYIPFLKGIIAQDPTVGILLIEIVPITMHISHRPPPAPLTVQRIASILAFHSIDRFVLAAHSYGTVVSTHLLHSELTAPLISSVLFIDPIPFLLHLPDVAFNFVYRSPRTANEWQLWYFASRDPDIARALSRHFFWQKNVLWKDEVRGMIHEGGKRFAVVLSGEDQIVNAEMVRRYLTGEEERREYWRGEGGGLEVIWEERADHATVLDTEASRRPMLDVLGRFVEGQ</sequence>
<evidence type="ECO:0000313" key="2">
    <source>
        <dbReference type="EMBL" id="TFK96830.1"/>
    </source>
</evidence>
<keyword evidence="3" id="KW-1185">Reference proteome</keyword>
<accession>A0A5C3Q8X9</accession>
<gene>
    <name evidence="2" type="ORF">BDV98DRAFT_597219</name>
</gene>
<dbReference type="OrthoDB" id="6431331at2759"/>
<dbReference type="Proteomes" id="UP000305067">
    <property type="component" value="Unassembled WGS sequence"/>
</dbReference>
<dbReference type="EMBL" id="ML178854">
    <property type="protein sequence ID" value="TFK96830.1"/>
    <property type="molecule type" value="Genomic_DNA"/>
</dbReference>
<dbReference type="Pfam" id="PF12697">
    <property type="entry name" value="Abhydrolase_6"/>
    <property type="match status" value="1"/>
</dbReference>
<protein>
    <recommendedName>
        <fullName evidence="1">AB hydrolase-1 domain-containing protein</fullName>
    </recommendedName>
</protein>
<dbReference type="AlphaFoldDB" id="A0A5C3Q8X9"/>
<proteinExistence type="predicted"/>
<evidence type="ECO:0000259" key="1">
    <source>
        <dbReference type="Pfam" id="PF12697"/>
    </source>
</evidence>